<organism evidence="2 3">
    <name type="scientific">Citrifermentans bremense</name>
    <dbReference type="NCBI Taxonomy" id="60035"/>
    <lineage>
        <taxon>Bacteria</taxon>
        <taxon>Pseudomonadati</taxon>
        <taxon>Thermodesulfobacteriota</taxon>
        <taxon>Desulfuromonadia</taxon>
        <taxon>Geobacterales</taxon>
        <taxon>Geobacteraceae</taxon>
        <taxon>Citrifermentans</taxon>
    </lineage>
</organism>
<dbReference type="AlphaFoldDB" id="A0A6S6LX03"/>
<dbReference type="InterPro" id="IPR003615">
    <property type="entry name" value="HNH_nuc"/>
</dbReference>
<dbReference type="Gene3D" id="3.90.75.20">
    <property type="match status" value="1"/>
</dbReference>
<gene>
    <name evidence="2" type="ORF">GEOBRER4_n1368</name>
</gene>
<dbReference type="Pfam" id="PF13392">
    <property type="entry name" value="HNH_3"/>
    <property type="match status" value="1"/>
</dbReference>
<evidence type="ECO:0000259" key="1">
    <source>
        <dbReference type="Pfam" id="PF13392"/>
    </source>
</evidence>
<keyword evidence="3" id="KW-1185">Reference proteome</keyword>
<dbReference type="SUPFAM" id="SSF54060">
    <property type="entry name" value="His-Me finger endonucleases"/>
    <property type="match status" value="1"/>
</dbReference>
<sequence>MTVLAVARNKHRSEKNGVDGKGRQVVAPAYAAELSIDSGDPAWFEKARTIVTSSGYIERLLRVGKTVVRRMEHIIVWEMVNGKKVPKGWVVHHVNERKDDNDPLNLVALPPRLHRELHVRLRELSNECNGLLHAVRRLELTQEHVVRATRLDELRKYWFGE</sequence>
<evidence type="ECO:0000313" key="3">
    <source>
        <dbReference type="Proteomes" id="UP000515472"/>
    </source>
</evidence>
<dbReference type="InterPro" id="IPR044925">
    <property type="entry name" value="His-Me_finger_sf"/>
</dbReference>
<dbReference type="KEGG" id="gbn:GEOBRER4_13170"/>
<evidence type="ECO:0000313" key="2">
    <source>
        <dbReference type="EMBL" id="BCG46567.1"/>
    </source>
</evidence>
<feature type="domain" description="HNH nuclease" evidence="1">
    <location>
        <begin position="73"/>
        <end position="112"/>
    </location>
</feature>
<protein>
    <recommendedName>
        <fullName evidence="1">HNH nuclease domain-containing protein</fullName>
    </recommendedName>
</protein>
<name>A0A6S6LX03_9BACT</name>
<dbReference type="RefSeq" id="WP_185244744.1">
    <property type="nucleotide sequence ID" value="NZ_AP023213.1"/>
</dbReference>
<accession>A0A6S6LX03</accession>
<proteinExistence type="predicted"/>
<dbReference type="CDD" id="cd00085">
    <property type="entry name" value="HNHc"/>
    <property type="match status" value="1"/>
</dbReference>
<reference evidence="2 3" key="1">
    <citation type="submission" date="2020-06" db="EMBL/GenBank/DDBJ databases">
        <title>Interaction of electrochemicaly active bacteria, Geobacter bremensis R4 on different carbon anode.</title>
        <authorList>
            <person name="Meng L."/>
            <person name="Yoshida N."/>
        </authorList>
    </citation>
    <scope>NUCLEOTIDE SEQUENCE [LARGE SCALE GENOMIC DNA]</scope>
    <source>
        <strain evidence="2 3">R4</strain>
    </source>
</reference>
<dbReference type="EMBL" id="AP023213">
    <property type="protein sequence ID" value="BCG46567.1"/>
    <property type="molecule type" value="Genomic_DNA"/>
</dbReference>
<dbReference type="Proteomes" id="UP000515472">
    <property type="component" value="Chromosome"/>
</dbReference>